<evidence type="ECO:0000256" key="4">
    <source>
        <dbReference type="ARBA" id="ARBA00022741"/>
    </source>
</evidence>
<dbReference type="Gene3D" id="1.10.10.10">
    <property type="entry name" value="Winged helix-like DNA-binding domain superfamily/Winged helix DNA-binding domain"/>
    <property type="match status" value="1"/>
</dbReference>
<keyword evidence="14" id="KW-1185">Reference proteome</keyword>
<dbReference type="GO" id="GO:0043531">
    <property type="term" value="F:ADP binding"/>
    <property type="evidence" value="ECO:0007669"/>
    <property type="project" value="InterPro"/>
</dbReference>
<dbReference type="InterPro" id="IPR041118">
    <property type="entry name" value="Rx_N"/>
</dbReference>
<dbReference type="GO" id="GO:0042742">
    <property type="term" value="P:defense response to bacterium"/>
    <property type="evidence" value="ECO:0007669"/>
    <property type="project" value="UniProtKB-ARBA"/>
</dbReference>
<dbReference type="Gene3D" id="3.80.10.10">
    <property type="entry name" value="Ribonuclease Inhibitor"/>
    <property type="match status" value="4"/>
</dbReference>
<dbReference type="FunFam" id="1.10.10.10:FF:000322">
    <property type="entry name" value="Probable disease resistance protein At1g63360"/>
    <property type="match status" value="1"/>
</dbReference>
<dbReference type="Pfam" id="PF00931">
    <property type="entry name" value="NB-ARC"/>
    <property type="match status" value="1"/>
</dbReference>
<feature type="domain" description="Disease resistance R13L4/SHOC-2-like LRR" evidence="10">
    <location>
        <begin position="970"/>
        <end position="1070"/>
    </location>
</feature>
<accession>A0AAV8ATZ5</accession>
<reference evidence="12" key="1">
    <citation type="submission" date="2022-08" db="EMBL/GenBank/DDBJ databases">
        <authorList>
            <person name="Marques A."/>
        </authorList>
    </citation>
    <scope>NUCLEOTIDE SEQUENCE</scope>
    <source>
        <strain evidence="12">RhyPub2mFocal</strain>
        <tissue evidence="12">Leaves</tissue>
    </source>
</reference>
<keyword evidence="5" id="KW-0611">Plant defense</keyword>
<dbReference type="PANTHER" id="PTHR36766">
    <property type="entry name" value="PLANT BROAD-SPECTRUM MILDEW RESISTANCE PROTEIN RPW8"/>
    <property type="match status" value="1"/>
</dbReference>
<proteinExistence type="inferred from homology"/>
<dbReference type="GO" id="GO:0002758">
    <property type="term" value="P:innate immune response-activating signaling pathway"/>
    <property type="evidence" value="ECO:0007669"/>
    <property type="project" value="UniProtKB-ARBA"/>
</dbReference>
<dbReference type="PANTHER" id="PTHR36766:SF40">
    <property type="entry name" value="DISEASE RESISTANCE PROTEIN RGA3"/>
    <property type="match status" value="1"/>
</dbReference>
<evidence type="ECO:0000256" key="3">
    <source>
        <dbReference type="ARBA" id="ARBA00022737"/>
    </source>
</evidence>
<dbReference type="Pfam" id="PF23598">
    <property type="entry name" value="LRR_14"/>
    <property type="match status" value="4"/>
</dbReference>
<dbReference type="Proteomes" id="UP001140206">
    <property type="component" value="Chromosome 2"/>
</dbReference>
<feature type="domain" description="NB-ARC" evidence="7">
    <location>
        <begin position="180"/>
        <end position="353"/>
    </location>
</feature>
<comment type="caution">
    <text evidence="12">The sequence shown here is derived from an EMBL/GenBank/DDBJ whole genome shotgun (WGS) entry which is preliminary data.</text>
</comment>
<dbReference type="InterPro" id="IPR036388">
    <property type="entry name" value="WH-like_DNA-bd_sf"/>
</dbReference>
<sequence>MDGSTVVSTVVKIVGEKLGSAAFKELGLIWGVKDDLETLESTISTVRDVVVNAEARCLIKDDPLYNWLRELKDVVYDADDLLDKIYLEAEKWKVKPYGQTRKSICNFISNVNPIKRLKLAHKIKSLNKKLDTIAAKRAKFHVQSTVVGSREEAYFKNRETFFENRKTHSKVDEDNICGRETELKNIISQLKQIDANENISIISIVGLGGVGKTTLAKLVYNNEDELKGYFIHKMWVYVSQDFNVERIVTAMVESISKRKCELEYLETIVQNITGQLKGKRFLLILDDIWIENQVVWEELEIILKCGAPGSKIIATTRSLGVSKVMKSTYICNLNGLSEEMSWNLFKKRAFSRSEEELNSQILEIAKEIVKKCGGVPLALKTLGSTMHNKSVEKWKAIRNSEIWKTNNEVMASLELSYMNLSSELKECFAYCSIFPKGRLIYKEELISQWMANGLVFFTRSTEGMEDDLGNEYFEQLVQVSFLQNVVEQSYSTKGTCNMHDLVHDLAQSIADQRILLINDADKAINKYNGKVNPTKIKKMRALHIRSRDSSVFSMVYEAQSLRSLFLEGIKWFHTSPMSFKKLIHLRYICISNCEFTVIPNDIGALWSLEALHLRGCNMITYLPESIGKLIYLRTLILVLCVLTHLPEAIGNLDKLYSLNLQSCRRLEKVPESIGNLINLESLDLKCCENLKYLPESIGNLDKLCFLNLQNCRRLEKVPESIGNLINLESLDLKWCENLKYLPESIGNLDKLCFLNLQSCGRLEKVPKSIGNLINLESLDLKWCGNLKYLPESIGNLDKLCFLNLHGCMRLEKVPESIGNLINLESLDLQLCENLKYLPEFIGNLNKLCFLNLKSCNRLEKVPKSIGNLINLESLDLKWCGNLKYLPEAIGNLGKLYSLNLDGCWMLEKVPESIGNLINLESLDLKCCGNLKYLPESIGNLDKLCFLNLQSCRRLEKVPESIGNLINLENLDLKCCGNLKYLPESICNLDKLCFLNLQSCRRLEKVPESIGNLINLESLDLKWCENLKYLPESIGSLDKLCFLNLQNCRRLEKVPESIGNLINLESLDLKWCENLKYLPESIGNLANLHVLNLDHSYLNAIPKSVYNLTKLNPGNLDNFQNFYCMPTGTSELNGPDFQGLSNFSRFDNKLACMSELEHPNIRGRLKISELQNLNDPKEATLANLKKKENLNGLALSWNPDALLNDCIECSLPLLEALQPPSSIKSLELEGYPGEQYPNWMMLSDETRLTLFSNLTSLTLSLLERCSNLPSLAELPHLEYLKLKRMLNLAIITGHFPALVELHLCEMPNLEEVTTMKLDTENVYKPAFPRLSKLVISYCPKLKIQPRLPPSVVELELEEHNEELLGVEFFNGESSDSEICSQPLGIRKLKISHVETQLAWLNQLTSLTELEFSWCKRNWLLESMRHLSSLRELSIHYCKGLRALPEWLGELKSLEELKIWDTPLTCLPQSMKHISSLRKLTFWYCAGLRVLPEWFGELKSLKELSISKTPLTCLPKSMKQLTALQWLEIWICPELERRCEREKGEDWHLISHIPHVRIR</sequence>
<feature type="domain" description="Disease resistance N-terminal" evidence="8">
    <location>
        <begin position="10"/>
        <end position="96"/>
    </location>
</feature>
<dbReference type="Pfam" id="PF25019">
    <property type="entry name" value="LRR_R13L1-DRL21"/>
    <property type="match status" value="1"/>
</dbReference>
<keyword evidence="2" id="KW-0433">Leucine-rich repeat</keyword>
<dbReference type="InterPro" id="IPR055414">
    <property type="entry name" value="LRR_R13L4/SHOC2-like"/>
</dbReference>
<dbReference type="FunFam" id="3.40.50.300:FF:001091">
    <property type="entry name" value="Probable disease resistance protein At1g61300"/>
    <property type="match status" value="1"/>
</dbReference>
<keyword evidence="4" id="KW-0547">Nucleotide-binding</keyword>
<dbReference type="InterPro" id="IPR056789">
    <property type="entry name" value="LRR_R13L1-DRL21"/>
</dbReference>
<feature type="domain" description="Disease resistance R13L4/SHOC-2-like LRR" evidence="10">
    <location>
        <begin position="730"/>
        <end position="829"/>
    </location>
</feature>
<organism evidence="12 14">
    <name type="scientific">Rhynchospora pubera</name>
    <dbReference type="NCBI Taxonomy" id="906938"/>
    <lineage>
        <taxon>Eukaryota</taxon>
        <taxon>Viridiplantae</taxon>
        <taxon>Streptophyta</taxon>
        <taxon>Embryophyta</taxon>
        <taxon>Tracheophyta</taxon>
        <taxon>Spermatophyta</taxon>
        <taxon>Magnoliopsida</taxon>
        <taxon>Liliopsida</taxon>
        <taxon>Poales</taxon>
        <taxon>Cyperaceae</taxon>
        <taxon>Cyperoideae</taxon>
        <taxon>Rhynchosporeae</taxon>
        <taxon>Rhynchospora</taxon>
    </lineage>
</organism>
<dbReference type="SUPFAM" id="SSF52058">
    <property type="entry name" value="L domain-like"/>
    <property type="match status" value="3"/>
</dbReference>
<evidence type="ECO:0000256" key="1">
    <source>
        <dbReference type="ARBA" id="ARBA00008894"/>
    </source>
</evidence>
<evidence type="ECO:0000256" key="2">
    <source>
        <dbReference type="ARBA" id="ARBA00022614"/>
    </source>
</evidence>
<protein>
    <submittedName>
        <fullName evidence="12">Disease resistance protein (CC-NBS-LRR class) family</fullName>
    </submittedName>
</protein>
<feature type="domain" description="Disease resistance R13L4/SHOC-2-like LRR" evidence="10">
    <location>
        <begin position="1397"/>
        <end position="1538"/>
    </location>
</feature>
<evidence type="ECO:0000313" key="12">
    <source>
        <dbReference type="EMBL" id="KAJ4734081.1"/>
    </source>
</evidence>
<evidence type="ECO:0000256" key="6">
    <source>
        <dbReference type="ARBA" id="ARBA00022840"/>
    </source>
</evidence>
<evidence type="ECO:0000259" key="7">
    <source>
        <dbReference type="Pfam" id="PF00931"/>
    </source>
</evidence>
<evidence type="ECO:0000259" key="9">
    <source>
        <dbReference type="Pfam" id="PF23559"/>
    </source>
</evidence>
<evidence type="ECO:0000259" key="8">
    <source>
        <dbReference type="Pfam" id="PF18052"/>
    </source>
</evidence>
<dbReference type="SUPFAM" id="SSF52540">
    <property type="entry name" value="P-loop containing nucleoside triphosphate hydrolases"/>
    <property type="match status" value="1"/>
</dbReference>
<dbReference type="InterPro" id="IPR003591">
    <property type="entry name" value="Leu-rich_rpt_typical-subtyp"/>
</dbReference>
<dbReference type="GO" id="GO:0005524">
    <property type="term" value="F:ATP binding"/>
    <property type="evidence" value="ECO:0007669"/>
    <property type="project" value="UniProtKB-KW"/>
</dbReference>
<dbReference type="Gene3D" id="3.40.50.300">
    <property type="entry name" value="P-loop containing nucleotide triphosphate hydrolases"/>
    <property type="match status" value="1"/>
</dbReference>
<feature type="domain" description="R13L1/DRL21-like LRR repeat region" evidence="11">
    <location>
        <begin position="1153"/>
        <end position="1284"/>
    </location>
</feature>
<dbReference type="Gene3D" id="1.20.5.4130">
    <property type="match status" value="1"/>
</dbReference>
<evidence type="ECO:0000259" key="11">
    <source>
        <dbReference type="Pfam" id="PF25019"/>
    </source>
</evidence>
<dbReference type="EMBL" id="JAMFTS010005107">
    <property type="protein sequence ID" value="KAJ4734081.1"/>
    <property type="molecule type" value="Genomic_DNA"/>
</dbReference>
<evidence type="ECO:0000256" key="5">
    <source>
        <dbReference type="ARBA" id="ARBA00022821"/>
    </source>
</evidence>
<evidence type="ECO:0000259" key="10">
    <source>
        <dbReference type="Pfam" id="PF23598"/>
    </source>
</evidence>
<dbReference type="SUPFAM" id="SSF52047">
    <property type="entry name" value="RNI-like"/>
    <property type="match status" value="1"/>
</dbReference>
<feature type="domain" description="Disease resistance protein winged helix" evidence="9">
    <location>
        <begin position="433"/>
        <end position="506"/>
    </location>
</feature>
<dbReference type="SMART" id="SM00369">
    <property type="entry name" value="LRR_TYP"/>
    <property type="match status" value="11"/>
</dbReference>
<evidence type="ECO:0000313" key="13">
    <source>
        <dbReference type="EMBL" id="KAJ4787013.1"/>
    </source>
</evidence>
<keyword evidence="6" id="KW-0067">ATP-binding</keyword>
<gene>
    <name evidence="12" type="ORF">LUZ62_014360</name>
    <name evidence="13" type="ORF">LUZ62_038259</name>
</gene>
<dbReference type="Pfam" id="PF23559">
    <property type="entry name" value="WHD_DRP"/>
    <property type="match status" value="1"/>
</dbReference>
<name>A0AAV8ATZ5_9POAL</name>
<keyword evidence="3" id="KW-0677">Repeat</keyword>
<dbReference type="InterPro" id="IPR032675">
    <property type="entry name" value="LRR_dom_sf"/>
</dbReference>
<dbReference type="InterPro" id="IPR058922">
    <property type="entry name" value="WHD_DRP"/>
</dbReference>
<comment type="similarity">
    <text evidence="1">Belongs to the disease resistance NB-LRR family.</text>
</comment>
<dbReference type="InterPro" id="IPR027417">
    <property type="entry name" value="P-loop_NTPase"/>
</dbReference>
<dbReference type="Pfam" id="PF18052">
    <property type="entry name" value="Rx_N"/>
    <property type="match status" value="1"/>
</dbReference>
<dbReference type="PRINTS" id="PR00364">
    <property type="entry name" value="DISEASERSIST"/>
</dbReference>
<dbReference type="InterPro" id="IPR002182">
    <property type="entry name" value="NB-ARC"/>
</dbReference>
<dbReference type="Gene3D" id="1.10.8.430">
    <property type="entry name" value="Helical domain of apoptotic protease-activating factors"/>
    <property type="match status" value="1"/>
</dbReference>
<evidence type="ECO:0000313" key="14">
    <source>
        <dbReference type="Proteomes" id="UP001140206"/>
    </source>
</evidence>
<dbReference type="GO" id="GO:0009626">
    <property type="term" value="P:plant-type hypersensitive response"/>
    <property type="evidence" value="ECO:0007669"/>
    <property type="project" value="UniProtKB-ARBA"/>
</dbReference>
<dbReference type="InterPro" id="IPR042197">
    <property type="entry name" value="Apaf_helical"/>
</dbReference>
<feature type="domain" description="Disease resistance R13L4/SHOC-2-like LRR" evidence="10">
    <location>
        <begin position="538"/>
        <end position="662"/>
    </location>
</feature>
<dbReference type="EMBL" id="JAMFTS010000002">
    <property type="protein sequence ID" value="KAJ4787013.1"/>
    <property type="molecule type" value="Genomic_DNA"/>
</dbReference>